<keyword evidence="3" id="KW-1185">Reference proteome</keyword>
<accession>N1V238</accession>
<dbReference type="InterPro" id="IPR046699">
    <property type="entry name" value="ARPP-1"/>
</dbReference>
<protein>
    <recommendedName>
        <fullName evidence="1">ARG and Rhodanese-Phosphatase-superfamily-associated domain-containing protein</fullName>
    </recommendedName>
</protein>
<proteinExistence type="predicted"/>
<name>N1V238_9MICC</name>
<sequence length="295" mass="31556">MKISTLHIGAGTQLGPLTLFPLWTEGRGAVGLTTGAAANLQVTELASGPQVSKLTVTNRDTKPVLLLEGELLEGGHQHRVCARDAILAPGETRDIDTYCVEQGRWGGASVHGRSARRAPLNVRAELNRAARGQQTQGRVWQRVARYQGLHTISGSGSLVEHLDAGTRHAGLDLAKLPRPIEGQRGVVVGFGGKALMLELFGSHKLFVQHYRSLVEAAWLDIQLFAGNVPSIKTPAQSARDLAVRLAELGTRLDGTAITTGDGRVTASGIAWAPPKRMPALAHLSSWDTHHPMMAI</sequence>
<comment type="caution">
    <text evidence="2">The sequence shown here is derived from an EMBL/GenBank/DDBJ whole genome shotgun (WGS) entry which is preliminary data.</text>
</comment>
<dbReference type="OrthoDB" id="9796904at2"/>
<evidence type="ECO:0000313" key="3">
    <source>
        <dbReference type="Proteomes" id="UP000010729"/>
    </source>
</evidence>
<dbReference type="RefSeq" id="WP_005267618.1">
    <property type="nucleotide sequence ID" value="NZ_ANPE02000074.1"/>
</dbReference>
<dbReference type="Proteomes" id="UP000010729">
    <property type="component" value="Unassembled WGS sequence"/>
</dbReference>
<evidence type="ECO:0000259" key="1">
    <source>
        <dbReference type="Pfam" id="PF20208"/>
    </source>
</evidence>
<reference evidence="2 3" key="1">
    <citation type="journal article" date="2013" name="Genome Announc.">
        <title>Draft Genome Sequence of Arthrobacter crystallopoietes Strain BAB-32, Revealing Genes for Bioremediation.</title>
        <authorList>
            <person name="Joshi M.N."/>
            <person name="Pandit A.S."/>
            <person name="Sharma A."/>
            <person name="Pandya R.V."/>
            <person name="Desai S.M."/>
            <person name="Saxena A.K."/>
            <person name="Bagatharia S.B."/>
        </authorList>
    </citation>
    <scope>NUCLEOTIDE SEQUENCE [LARGE SCALE GENOMIC DNA]</scope>
    <source>
        <strain evidence="2 3">BAB-32</strain>
    </source>
</reference>
<dbReference type="EMBL" id="ANPE02000074">
    <property type="protein sequence ID" value="EMY35400.1"/>
    <property type="molecule type" value="Genomic_DNA"/>
</dbReference>
<organism evidence="2 3">
    <name type="scientific">Arthrobacter crystallopoietes BAB-32</name>
    <dbReference type="NCBI Taxonomy" id="1246476"/>
    <lineage>
        <taxon>Bacteria</taxon>
        <taxon>Bacillati</taxon>
        <taxon>Actinomycetota</taxon>
        <taxon>Actinomycetes</taxon>
        <taxon>Micrococcales</taxon>
        <taxon>Micrococcaceae</taxon>
        <taxon>Crystallibacter</taxon>
    </lineage>
</organism>
<dbReference type="AlphaFoldDB" id="N1V238"/>
<dbReference type="Pfam" id="PF20208">
    <property type="entry name" value="ARPP-1"/>
    <property type="match status" value="1"/>
</dbReference>
<gene>
    <name evidence="2" type="ORF">D477_004466</name>
</gene>
<evidence type="ECO:0000313" key="2">
    <source>
        <dbReference type="EMBL" id="EMY35400.1"/>
    </source>
</evidence>
<feature type="domain" description="ARG and Rhodanese-Phosphatase-superfamily-associated" evidence="1">
    <location>
        <begin position="6"/>
        <end position="271"/>
    </location>
</feature>